<dbReference type="Proteomes" id="UP001447516">
    <property type="component" value="Unassembled WGS sequence"/>
</dbReference>
<sequence length="51" mass="5871">MTEIDWSKDPSECTEQERWDRFYAVLALGLVEAWREGRLSDAQGPEEPMAA</sequence>
<name>A0ABV0AU82_9ACTN</name>
<gene>
    <name evidence="1" type="ORF">AAH991_27255</name>
</gene>
<protein>
    <submittedName>
        <fullName evidence="1">Uncharacterized protein</fullName>
    </submittedName>
</protein>
<evidence type="ECO:0000313" key="2">
    <source>
        <dbReference type="Proteomes" id="UP001447516"/>
    </source>
</evidence>
<accession>A0ABV0AU82</accession>
<reference evidence="1 2" key="1">
    <citation type="submission" date="2024-05" db="EMBL/GenBank/DDBJ databases">
        <title>Microbispora sp.ZYX-F-249.</title>
        <authorList>
            <person name="Xie H."/>
        </authorList>
    </citation>
    <scope>NUCLEOTIDE SEQUENCE [LARGE SCALE GENOMIC DNA]</scope>
    <source>
        <strain evidence="1 2">ZYX-F-249</strain>
    </source>
</reference>
<dbReference type="EMBL" id="JBDJAW010000026">
    <property type="protein sequence ID" value="MEN3538837.1"/>
    <property type="molecule type" value="Genomic_DNA"/>
</dbReference>
<evidence type="ECO:0000313" key="1">
    <source>
        <dbReference type="EMBL" id="MEN3538837.1"/>
    </source>
</evidence>
<keyword evidence="2" id="KW-1185">Reference proteome</keyword>
<organism evidence="1 2">
    <name type="scientific">Microbispora maris</name>
    <dbReference type="NCBI Taxonomy" id="3144104"/>
    <lineage>
        <taxon>Bacteria</taxon>
        <taxon>Bacillati</taxon>
        <taxon>Actinomycetota</taxon>
        <taxon>Actinomycetes</taxon>
        <taxon>Streptosporangiales</taxon>
        <taxon>Streptosporangiaceae</taxon>
        <taxon>Microbispora</taxon>
    </lineage>
</organism>
<proteinExistence type="predicted"/>
<comment type="caution">
    <text evidence="1">The sequence shown here is derived from an EMBL/GenBank/DDBJ whole genome shotgun (WGS) entry which is preliminary data.</text>
</comment>
<dbReference type="RefSeq" id="WP_346228758.1">
    <property type="nucleotide sequence ID" value="NZ_JBDJAW010000026.1"/>
</dbReference>